<evidence type="ECO:0000313" key="2">
    <source>
        <dbReference type="Proteomes" id="UP000014803"/>
    </source>
</evidence>
<reference evidence="1 2" key="1">
    <citation type="journal article" date="2013" name="Sci. Rep.">
        <title>Extraordinary expansion of a Sorangium cellulosum genome from an alkaline milieu.</title>
        <authorList>
            <person name="Han K."/>
            <person name="Li Z.F."/>
            <person name="Peng R."/>
            <person name="Zhu L.P."/>
            <person name="Zhou T."/>
            <person name="Wang L.G."/>
            <person name="Li S.G."/>
            <person name="Zhang X.B."/>
            <person name="Hu W."/>
            <person name="Wu Z.H."/>
            <person name="Qin N."/>
            <person name="Li Y.Z."/>
        </authorList>
    </citation>
    <scope>NUCLEOTIDE SEQUENCE [LARGE SCALE GENOMIC DNA]</scope>
    <source>
        <strain evidence="1 2">So0157-2</strain>
    </source>
</reference>
<proteinExistence type="predicted"/>
<dbReference type="EMBL" id="CP003969">
    <property type="protein sequence ID" value="AGP38445.1"/>
    <property type="molecule type" value="Genomic_DNA"/>
</dbReference>
<dbReference type="KEGG" id="scu:SCE1572_30570"/>
<dbReference type="eggNOG" id="COG0457">
    <property type="taxonomic scope" value="Bacteria"/>
</dbReference>
<evidence type="ECO:0000313" key="1">
    <source>
        <dbReference type="EMBL" id="AGP38445.1"/>
    </source>
</evidence>
<dbReference type="PATRIC" id="fig|1254432.3.peg.6906"/>
<dbReference type="RefSeq" id="WP_020738021.1">
    <property type="nucleotide sequence ID" value="NC_021658.1"/>
</dbReference>
<sequence>MRFEADVVHVTVEAELRAWKSADEAAADACDPGRLETEDLLYDAKTGRELVRLSRAGGGRDTARVKLAGRTVEVAAGTCTTTVRLDVSAAGVGRPAEPR</sequence>
<dbReference type="AlphaFoldDB" id="S4Y2R9"/>
<gene>
    <name evidence="1" type="ORF">SCE1572_30570</name>
</gene>
<accession>S4Y2R9</accession>
<dbReference type="OrthoDB" id="9932162at2"/>
<name>S4Y2R9_SORCE</name>
<dbReference type="Proteomes" id="UP000014803">
    <property type="component" value="Chromosome"/>
</dbReference>
<dbReference type="HOGENOM" id="CLU_2318618_0_0_7"/>
<protein>
    <submittedName>
        <fullName evidence="1">Uncharacterized protein</fullName>
    </submittedName>
</protein>
<organism evidence="1 2">
    <name type="scientific">Sorangium cellulosum So0157-2</name>
    <dbReference type="NCBI Taxonomy" id="1254432"/>
    <lineage>
        <taxon>Bacteria</taxon>
        <taxon>Pseudomonadati</taxon>
        <taxon>Myxococcota</taxon>
        <taxon>Polyangia</taxon>
        <taxon>Polyangiales</taxon>
        <taxon>Polyangiaceae</taxon>
        <taxon>Sorangium</taxon>
    </lineage>
</organism>